<accession>A0A6J5Z039</accession>
<evidence type="ECO:0000259" key="3">
    <source>
        <dbReference type="SMART" id="SM00563"/>
    </source>
</evidence>
<dbReference type="SUPFAM" id="SSF69593">
    <property type="entry name" value="Glycerol-3-phosphate (1)-acyltransferase"/>
    <property type="match status" value="1"/>
</dbReference>
<dbReference type="GO" id="GO:0006654">
    <property type="term" value="P:phosphatidic acid biosynthetic process"/>
    <property type="evidence" value="ECO:0007669"/>
    <property type="project" value="TreeGrafter"/>
</dbReference>
<evidence type="ECO:0000256" key="2">
    <source>
        <dbReference type="ARBA" id="ARBA00023315"/>
    </source>
</evidence>
<dbReference type="Pfam" id="PF01553">
    <property type="entry name" value="Acyltransferase"/>
    <property type="match status" value="1"/>
</dbReference>
<dbReference type="SMART" id="SM00563">
    <property type="entry name" value="PlsC"/>
    <property type="match status" value="1"/>
</dbReference>
<dbReference type="CDD" id="cd07989">
    <property type="entry name" value="LPLAT_AGPAT-like"/>
    <property type="match status" value="1"/>
</dbReference>
<dbReference type="AlphaFoldDB" id="A0A6J5Z039"/>
<protein>
    <submittedName>
        <fullName evidence="4">Unannotated protein</fullName>
    </submittedName>
</protein>
<proteinExistence type="predicted"/>
<dbReference type="GO" id="GO:0003841">
    <property type="term" value="F:1-acylglycerol-3-phosphate O-acyltransferase activity"/>
    <property type="evidence" value="ECO:0007669"/>
    <property type="project" value="TreeGrafter"/>
</dbReference>
<gene>
    <name evidence="4" type="ORF">UFOPK3770_00497</name>
</gene>
<dbReference type="InterPro" id="IPR002123">
    <property type="entry name" value="Plipid/glycerol_acylTrfase"/>
</dbReference>
<keyword evidence="2" id="KW-0012">Acyltransferase</keyword>
<evidence type="ECO:0000313" key="4">
    <source>
        <dbReference type="EMBL" id="CAB4334996.1"/>
    </source>
</evidence>
<dbReference type="PANTHER" id="PTHR10434">
    <property type="entry name" value="1-ACYL-SN-GLYCEROL-3-PHOSPHATE ACYLTRANSFERASE"/>
    <property type="match status" value="1"/>
</dbReference>
<feature type="domain" description="Phospholipid/glycerol acyltransferase" evidence="3">
    <location>
        <begin position="35"/>
        <end position="165"/>
    </location>
</feature>
<dbReference type="PANTHER" id="PTHR10434:SF11">
    <property type="entry name" value="1-ACYL-SN-GLYCEROL-3-PHOSPHATE ACYLTRANSFERASE"/>
    <property type="match status" value="1"/>
</dbReference>
<name>A0A6J5Z039_9ZZZZ</name>
<keyword evidence="1" id="KW-0808">Transferase</keyword>
<dbReference type="EMBL" id="CAESAJ010000036">
    <property type="protein sequence ID" value="CAB4334996.1"/>
    <property type="molecule type" value="Genomic_DNA"/>
</dbReference>
<sequence length="233" mass="25032">MIGPGTFLGRFVRLVSRVRVDGADNLKVLDQPGPALIVVNHTTVVDVIVVIGTLHNLGFTADGPCAGECKHRRHIRPIGTADIWDFPIARQVCSGSGIIPVDQFDGRAAYRTALTALKNGECVLIYPEGDVKINEEASPRPWRPGAAGLAKSSLVTVIPIAHHDSRKLGSGTVQASILKAFLGVFRQPRIRLHIGAPVTSQNLVGLSLREANDYLEQIFVATWREASSGTSST</sequence>
<reference evidence="4" key="1">
    <citation type="submission" date="2020-05" db="EMBL/GenBank/DDBJ databases">
        <authorList>
            <person name="Chiriac C."/>
            <person name="Salcher M."/>
            <person name="Ghai R."/>
            <person name="Kavagutti S V."/>
        </authorList>
    </citation>
    <scope>NUCLEOTIDE SEQUENCE</scope>
</reference>
<organism evidence="4">
    <name type="scientific">freshwater metagenome</name>
    <dbReference type="NCBI Taxonomy" id="449393"/>
    <lineage>
        <taxon>unclassified sequences</taxon>
        <taxon>metagenomes</taxon>
        <taxon>ecological metagenomes</taxon>
    </lineage>
</organism>
<evidence type="ECO:0000256" key="1">
    <source>
        <dbReference type="ARBA" id="ARBA00022679"/>
    </source>
</evidence>